<keyword evidence="5" id="KW-1185">Reference proteome</keyword>
<dbReference type="EMBL" id="STGV01000003">
    <property type="protein sequence ID" value="THV23251.1"/>
    <property type="molecule type" value="Genomic_DNA"/>
</dbReference>
<dbReference type="GO" id="GO:0045259">
    <property type="term" value="C:proton-transporting ATP synthase complex"/>
    <property type="evidence" value="ECO:0007669"/>
    <property type="project" value="UniProtKB-UniRule"/>
</dbReference>
<dbReference type="InterPro" id="IPR032820">
    <property type="entry name" value="ATPase_put"/>
</dbReference>
<dbReference type="GO" id="GO:1902600">
    <property type="term" value="P:proton transmembrane transport"/>
    <property type="evidence" value="ECO:0007669"/>
    <property type="project" value="UniProtKB-KW"/>
</dbReference>
<reference evidence="4 5" key="1">
    <citation type="submission" date="2019-04" db="EMBL/GenBank/DDBJ databases">
        <title>Genome sequence of strain shin9-1.</title>
        <authorList>
            <person name="Gao J."/>
            <person name="Sun J."/>
        </authorList>
    </citation>
    <scope>NUCLEOTIDE SEQUENCE [LARGE SCALE GENOMIC DNA]</scope>
    <source>
        <strain evidence="5">shin9-1</strain>
    </source>
</reference>
<dbReference type="PIRSF" id="PIRSF032126">
    <property type="entry name" value="F0F1_ATP_synthase_subunit_I"/>
    <property type="match status" value="1"/>
</dbReference>
<keyword evidence="1 3" id="KW-0472">Membrane</keyword>
<comment type="similarity">
    <text evidence="1">Belongs to the bacterial AtpI family.</text>
</comment>
<dbReference type="RefSeq" id="WP_136598692.1">
    <property type="nucleotide sequence ID" value="NZ_STGV01000003.1"/>
</dbReference>
<name>A0A4S8P1S8_9HYPH</name>
<accession>A0A4S8P1S8</accession>
<proteinExistence type="inferred from homology"/>
<keyword evidence="1" id="KW-0406">Ion transport</keyword>
<comment type="caution">
    <text evidence="4">The sequence shown here is derived from an EMBL/GenBank/DDBJ whole genome shotgun (WGS) entry which is preliminary data.</text>
</comment>
<keyword evidence="3" id="KW-0812">Transmembrane</keyword>
<evidence type="ECO:0000256" key="2">
    <source>
        <dbReference type="SAM" id="MobiDB-lite"/>
    </source>
</evidence>
<gene>
    <name evidence="4" type="ORF">FAA97_11635</name>
</gene>
<evidence type="ECO:0000256" key="3">
    <source>
        <dbReference type="SAM" id="Phobius"/>
    </source>
</evidence>
<dbReference type="InterPro" id="IPR016989">
    <property type="entry name" value="Atp1_alphaprobac"/>
</dbReference>
<dbReference type="Pfam" id="PF09527">
    <property type="entry name" value="ATPase_gene1"/>
    <property type="match status" value="1"/>
</dbReference>
<comment type="function">
    <text evidence="1">A possible function for this protein is to guide the assembly of the membrane sector of the ATPase enzyme complex.</text>
</comment>
<sequence>MTDNREEGLEERRKRLAEELSQRDSMARDGERAESNAEETRKGYGMAMKISSEFISAIIVGAILGYLFDHFVGTSPWGMIVMLLIGFCAGVLNVMRVVGVVASPHPADRKMDLKDRGDGR</sequence>
<evidence type="ECO:0000256" key="1">
    <source>
        <dbReference type="PIRNR" id="PIRNR032126"/>
    </source>
</evidence>
<keyword evidence="1" id="KW-0813">Transport</keyword>
<protein>
    <recommendedName>
        <fullName evidence="1">ATP synthase protein I</fullName>
    </recommendedName>
</protein>
<organism evidence="4 5">
    <name type="scientific">Peteryoungia ipomoeae</name>
    <dbReference type="NCBI Taxonomy" id="1210932"/>
    <lineage>
        <taxon>Bacteria</taxon>
        <taxon>Pseudomonadati</taxon>
        <taxon>Pseudomonadota</taxon>
        <taxon>Alphaproteobacteria</taxon>
        <taxon>Hyphomicrobiales</taxon>
        <taxon>Rhizobiaceae</taxon>
        <taxon>Peteryoungia</taxon>
    </lineage>
</organism>
<keyword evidence="3" id="KW-1133">Transmembrane helix</keyword>
<dbReference type="AlphaFoldDB" id="A0A4S8P1S8"/>
<evidence type="ECO:0000313" key="4">
    <source>
        <dbReference type="EMBL" id="THV23251.1"/>
    </source>
</evidence>
<keyword evidence="1" id="KW-0375">Hydrogen ion transport</keyword>
<dbReference type="Proteomes" id="UP000308828">
    <property type="component" value="Unassembled WGS sequence"/>
</dbReference>
<feature type="transmembrane region" description="Helical" evidence="3">
    <location>
        <begin position="50"/>
        <end position="68"/>
    </location>
</feature>
<evidence type="ECO:0000313" key="5">
    <source>
        <dbReference type="Proteomes" id="UP000308828"/>
    </source>
</evidence>
<feature type="region of interest" description="Disordered" evidence="2">
    <location>
        <begin position="1"/>
        <end position="42"/>
    </location>
</feature>
<dbReference type="OrthoDB" id="15401at2"/>
<feature type="transmembrane region" description="Helical" evidence="3">
    <location>
        <begin position="80"/>
        <end position="102"/>
    </location>
</feature>